<evidence type="ECO:0000313" key="3">
    <source>
        <dbReference type="Proteomes" id="UP001302602"/>
    </source>
</evidence>
<feature type="domain" description="Heterokaryon incompatibility" evidence="1">
    <location>
        <begin position="49"/>
        <end position="131"/>
    </location>
</feature>
<gene>
    <name evidence="2" type="ORF">N657DRAFT_448954</name>
</gene>
<dbReference type="Proteomes" id="UP001302602">
    <property type="component" value="Unassembled WGS sequence"/>
</dbReference>
<dbReference type="InterPro" id="IPR010730">
    <property type="entry name" value="HET"/>
</dbReference>
<comment type="caution">
    <text evidence="2">The sequence shown here is derived from an EMBL/GenBank/DDBJ whole genome shotgun (WGS) entry which is preliminary data.</text>
</comment>
<dbReference type="PANTHER" id="PTHR33112">
    <property type="entry name" value="DOMAIN PROTEIN, PUTATIVE-RELATED"/>
    <property type="match status" value="1"/>
</dbReference>
<dbReference type="PANTHER" id="PTHR33112:SF16">
    <property type="entry name" value="HETEROKARYON INCOMPATIBILITY DOMAIN-CONTAINING PROTEIN"/>
    <property type="match status" value="1"/>
</dbReference>
<reference evidence="2" key="1">
    <citation type="journal article" date="2023" name="Mol. Phylogenet. Evol.">
        <title>Genome-scale phylogeny and comparative genomics of the fungal order Sordariales.</title>
        <authorList>
            <person name="Hensen N."/>
            <person name="Bonometti L."/>
            <person name="Westerberg I."/>
            <person name="Brannstrom I.O."/>
            <person name="Guillou S."/>
            <person name="Cros-Aarteil S."/>
            <person name="Calhoun S."/>
            <person name="Haridas S."/>
            <person name="Kuo A."/>
            <person name="Mondo S."/>
            <person name="Pangilinan J."/>
            <person name="Riley R."/>
            <person name="LaButti K."/>
            <person name="Andreopoulos B."/>
            <person name="Lipzen A."/>
            <person name="Chen C."/>
            <person name="Yan M."/>
            <person name="Daum C."/>
            <person name="Ng V."/>
            <person name="Clum A."/>
            <person name="Steindorff A."/>
            <person name="Ohm R.A."/>
            <person name="Martin F."/>
            <person name="Silar P."/>
            <person name="Natvig D.O."/>
            <person name="Lalanne C."/>
            <person name="Gautier V."/>
            <person name="Ament-Velasquez S.L."/>
            <person name="Kruys A."/>
            <person name="Hutchinson M.I."/>
            <person name="Powell A.J."/>
            <person name="Barry K."/>
            <person name="Miller A.N."/>
            <person name="Grigoriev I.V."/>
            <person name="Debuchy R."/>
            <person name="Gladieux P."/>
            <person name="Hiltunen Thoren M."/>
            <person name="Johannesson H."/>
        </authorList>
    </citation>
    <scope>NUCLEOTIDE SEQUENCE</scope>
    <source>
        <strain evidence="2">CBS 731.68</strain>
    </source>
</reference>
<organism evidence="2 3">
    <name type="scientific">Parathielavia appendiculata</name>
    <dbReference type="NCBI Taxonomy" id="2587402"/>
    <lineage>
        <taxon>Eukaryota</taxon>
        <taxon>Fungi</taxon>
        <taxon>Dikarya</taxon>
        <taxon>Ascomycota</taxon>
        <taxon>Pezizomycotina</taxon>
        <taxon>Sordariomycetes</taxon>
        <taxon>Sordariomycetidae</taxon>
        <taxon>Sordariales</taxon>
        <taxon>Chaetomiaceae</taxon>
        <taxon>Parathielavia</taxon>
    </lineage>
</organism>
<dbReference type="EMBL" id="MU853229">
    <property type="protein sequence ID" value="KAK4123143.1"/>
    <property type="molecule type" value="Genomic_DNA"/>
</dbReference>
<evidence type="ECO:0000259" key="1">
    <source>
        <dbReference type="Pfam" id="PF06985"/>
    </source>
</evidence>
<proteinExistence type="predicted"/>
<name>A0AAN6Z361_9PEZI</name>
<dbReference type="AlphaFoldDB" id="A0AAN6Z361"/>
<sequence length="155" mass="17356">MCGLCFSTIYQSQRFQKRSKTRFTCRGGLGFATSGSTLSVSSRTRLMIWAQERSLMGQVYGNGLFNIAASSSSDNSGGLFFDREPRTVRPAVVTTGWQDCPPSTYTVHKSYLWKDSVLDAVLNKRGWVLQERVLLPSMLHFTSDQLLGLSRTWGL</sequence>
<protein>
    <recommendedName>
        <fullName evidence="1">Heterokaryon incompatibility domain-containing protein</fullName>
    </recommendedName>
</protein>
<reference evidence="2" key="2">
    <citation type="submission" date="2023-05" db="EMBL/GenBank/DDBJ databases">
        <authorList>
            <consortium name="Lawrence Berkeley National Laboratory"/>
            <person name="Steindorff A."/>
            <person name="Hensen N."/>
            <person name="Bonometti L."/>
            <person name="Westerberg I."/>
            <person name="Brannstrom I.O."/>
            <person name="Guillou S."/>
            <person name="Cros-Aarteil S."/>
            <person name="Calhoun S."/>
            <person name="Haridas S."/>
            <person name="Kuo A."/>
            <person name="Mondo S."/>
            <person name="Pangilinan J."/>
            <person name="Riley R."/>
            <person name="Labutti K."/>
            <person name="Andreopoulos B."/>
            <person name="Lipzen A."/>
            <person name="Chen C."/>
            <person name="Yanf M."/>
            <person name="Daum C."/>
            <person name="Ng V."/>
            <person name="Clum A."/>
            <person name="Ohm R."/>
            <person name="Martin F."/>
            <person name="Silar P."/>
            <person name="Natvig D."/>
            <person name="Lalanne C."/>
            <person name="Gautier V."/>
            <person name="Ament-Velasquez S.L."/>
            <person name="Kruys A."/>
            <person name="Hutchinson M.I."/>
            <person name="Powell A.J."/>
            <person name="Barry K."/>
            <person name="Miller A.N."/>
            <person name="Grigoriev I.V."/>
            <person name="Debuchy R."/>
            <person name="Gladieux P."/>
            <person name="Thoren M.H."/>
            <person name="Johannesson H."/>
        </authorList>
    </citation>
    <scope>NUCLEOTIDE SEQUENCE</scope>
    <source>
        <strain evidence="2">CBS 731.68</strain>
    </source>
</reference>
<keyword evidence="3" id="KW-1185">Reference proteome</keyword>
<evidence type="ECO:0000313" key="2">
    <source>
        <dbReference type="EMBL" id="KAK4123143.1"/>
    </source>
</evidence>
<dbReference type="RefSeq" id="XP_062646914.1">
    <property type="nucleotide sequence ID" value="XM_062787432.1"/>
</dbReference>
<dbReference type="Pfam" id="PF06985">
    <property type="entry name" value="HET"/>
    <property type="match status" value="1"/>
</dbReference>
<dbReference type="GeneID" id="87824202"/>
<accession>A0AAN6Z361</accession>